<dbReference type="EMBL" id="GGEC01083419">
    <property type="protein sequence ID" value="MBX63903.1"/>
    <property type="molecule type" value="Transcribed_RNA"/>
</dbReference>
<protein>
    <submittedName>
        <fullName evidence="1">Uncharacterized protein</fullName>
    </submittedName>
</protein>
<organism evidence="1">
    <name type="scientific">Rhizophora mucronata</name>
    <name type="common">Asiatic mangrove</name>
    <dbReference type="NCBI Taxonomy" id="61149"/>
    <lineage>
        <taxon>Eukaryota</taxon>
        <taxon>Viridiplantae</taxon>
        <taxon>Streptophyta</taxon>
        <taxon>Embryophyta</taxon>
        <taxon>Tracheophyta</taxon>
        <taxon>Spermatophyta</taxon>
        <taxon>Magnoliopsida</taxon>
        <taxon>eudicotyledons</taxon>
        <taxon>Gunneridae</taxon>
        <taxon>Pentapetalae</taxon>
        <taxon>rosids</taxon>
        <taxon>fabids</taxon>
        <taxon>Malpighiales</taxon>
        <taxon>Rhizophoraceae</taxon>
        <taxon>Rhizophora</taxon>
    </lineage>
</organism>
<accession>A0A2P2QAD6</accession>
<dbReference type="AlphaFoldDB" id="A0A2P2QAD6"/>
<evidence type="ECO:0000313" key="1">
    <source>
        <dbReference type="EMBL" id="MBX63903.1"/>
    </source>
</evidence>
<sequence>MDPVSKHERFKETNVILFLFLPGEPTNAGSHFAVNCNNLMPYSQTKVVRDTE</sequence>
<name>A0A2P2QAD6_RHIMU</name>
<reference evidence="1" key="1">
    <citation type="submission" date="2018-02" db="EMBL/GenBank/DDBJ databases">
        <title>Rhizophora mucronata_Transcriptome.</title>
        <authorList>
            <person name="Meera S.P."/>
            <person name="Sreeshan A."/>
            <person name="Augustine A."/>
        </authorList>
    </citation>
    <scope>NUCLEOTIDE SEQUENCE</scope>
    <source>
        <tissue evidence="1">Leaf</tissue>
    </source>
</reference>
<proteinExistence type="predicted"/>